<accession>A0AAW1LS03</accession>
<evidence type="ECO:0000313" key="1">
    <source>
        <dbReference type="EMBL" id="KAK9736779.1"/>
    </source>
</evidence>
<comment type="caution">
    <text evidence="1">The sequence shown here is derived from an EMBL/GenBank/DDBJ whole genome shotgun (WGS) entry which is preliminary data.</text>
</comment>
<evidence type="ECO:0000313" key="2">
    <source>
        <dbReference type="Proteomes" id="UP001458880"/>
    </source>
</evidence>
<protein>
    <submittedName>
        <fullName evidence="1">Uncharacterized protein</fullName>
    </submittedName>
</protein>
<keyword evidence="2" id="KW-1185">Reference proteome</keyword>
<dbReference type="EMBL" id="JASPKY010000109">
    <property type="protein sequence ID" value="KAK9736779.1"/>
    <property type="molecule type" value="Genomic_DNA"/>
</dbReference>
<sequence>MASLPSVSSYPALRIFQGRHLKRPGGQTVFTPDEEPQFVECIFVMEERPGGQTVFTPDEEPQFVECIVVMGEYGFPVNTRELPNVIKNYLAQVGREVKVFDNNFPGTEWINSFVARHLTSPRM</sequence>
<proteinExistence type="predicted"/>
<gene>
    <name evidence="1" type="ORF">QE152_g11281</name>
</gene>
<dbReference type="AlphaFoldDB" id="A0AAW1LS03"/>
<organism evidence="1 2">
    <name type="scientific">Popillia japonica</name>
    <name type="common">Japanese beetle</name>
    <dbReference type="NCBI Taxonomy" id="7064"/>
    <lineage>
        <taxon>Eukaryota</taxon>
        <taxon>Metazoa</taxon>
        <taxon>Ecdysozoa</taxon>
        <taxon>Arthropoda</taxon>
        <taxon>Hexapoda</taxon>
        <taxon>Insecta</taxon>
        <taxon>Pterygota</taxon>
        <taxon>Neoptera</taxon>
        <taxon>Endopterygota</taxon>
        <taxon>Coleoptera</taxon>
        <taxon>Polyphaga</taxon>
        <taxon>Scarabaeiformia</taxon>
        <taxon>Scarabaeidae</taxon>
        <taxon>Rutelinae</taxon>
        <taxon>Popillia</taxon>
    </lineage>
</organism>
<reference evidence="1 2" key="1">
    <citation type="journal article" date="2024" name="BMC Genomics">
        <title>De novo assembly and annotation of Popillia japonica's genome with initial clues to its potential as an invasive pest.</title>
        <authorList>
            <person name="Cucini C."/>
            <person name="Boschi S."/>
            <person name="Funari R."/>
            <person name="Cardaioli E."/>
            <person name="Iannotti N."/>
            <person name="Marturano G."/>
            <person name="Paoli F."/>
            <person name="Bruttini M."/>
            <person name="Carapelli A."/>
            <person name="Frati F."/>
            <person name="Nardi F."/>
        </authorList>
    </citation>
    <scope>NUCLEOTIDE SEQUENCE [LARGE SCALE GENOMIC DNA]</scope>
    <source>
        <strain evidence="1">DMR45628</strain>
    </source>
</reference>
<dbReference type="Proteomes" id="UP001458880">
    <property type="component" value="Unassembled WGS sequence"/>
</dbReference>
<name>A0AAW1LS03_POPJA</name>